<dbReference type="EMBL" id="JAFVMF010000035">
    <property type="protein sequence ID" value="MBO1361914.1"/>
    <property type="molecule type" value="Genomic_DNA"/>
</dbReference>
<dbReference type="RefSeq" id="WP_207883950.1">
    <property type="nucleotide sequence ID" value="NZ_JAFVMF010000035.1"/>
</dbReference>
<reference evidence="1 2" key="1">
    <citation type="submission" date="2021-03" db="EMBL/GenBank/DDBJ databases">
        <title>The complete genome sequence of Acetobacter sacchari TBRC 11175.</title>
        <authorList>
            <person name="Charoenyingcharoen P."/>
            <person name="Yukphan P."/>
        </authorList>
    </citation>
    <scope>NUCLEOTIDE SEQUENCE [LARGE SCALE GENOMIC DNA]</scope>
    <source>
        <strain evidence="1 2">TBRC 11175</strain>
    </source>
</reference>
<evidence type="ECO:0000313" key="2">
    <source>
        <dbReference type="Proteomes" id="UP000664771"/>
    </source>
</evidence>
<organism evidence="1 2">
    <name type="scientific">Acetobacter sacchari</name>
    <dbReference type="NCBI Taxonomy" id="2661687"/>
    <lineage>
        <taxon>Bacteria</taxon>
        <taxon>Pseudomonadati</taxon>
        <taxon>Pseudomonadota</taxon>
        <taxon>Alphaproteobacteria</taxon>
        <taxon>Acetobacterales</taxon>
        <taxon>Acetobacteraceae</taxon>
        <taxon>Acetobacter</taxon>
    </lineage>
</organism>
<gene>
    <name evidence="1" type="ORF">J2D73_19205</name>
</gene>
<dbReference type="Proteomes" id="UP000664771">
    <property type="component" value="Unassembled WGS sequence"/>
</dbReference>
<evidence type="ECO:0000313" key="1">
    <source>
        <dbReference type="EMBL" id="MBO1361914.1"/>
    </source>
</evidence>
<keyword evidence="2" id="KW-1185">Reference proteome</keyword>
<name>A0ABS3M165_9PROT</name>
<protein>
    <submittedName>
        <fullName evidence="1">Uncharacterized protein</fullName>
    </submittedName>
</protein>
<proteinExistence type="predicted"/>
<sequence>MSGNINTPFIGNRLCNADGTLTQQGQVFVMSLWQRTGGATGVDASTLNVDVQSAEALAATANANAAAASSNAAQAQGQAATAILSANNAQTTAAQAEQDAQTALSNAQDVLIVTMLTSSAQVAKTAQSLDDAAAFAALSQIWPSQLLQSSQA</sequence>
<comment type="caution">
    <text evidence="1">The sequence shown here is derived from an EMBL/GenBank/DDBJ whole genome shotgun (WGS) entry which is preliminary data.</text>
</comment>
<accession>A0ABS3M165</accession>